<evidence type="ECO:0000313" key="3">
    <source>
        <dbReference type="Proteomes" id="UP001058364"/>
    </source>
</evidence>
<gene>
    <name evidence="2" type="ORF">NX772_02605</name>
</gene>
<proteinExistence type="predicted"/>
<keyword evidence="1" id="KW-0472">Membrane</keyword>
<evidence type="ECO:0000256" key="1">
    <source>
        <dbReference type="SAM" id="Phobius"/>
    </source>
</evidence>
<keyword evidence="3" id="KW-1185">Reference proteome</keyword>
<sequence length="117" mass="13658">MIIGTSLLSISGLWQVATWNHDKWLPGIGENFNWFISWLILVSISGIIFISTIIYSLVKFIYSYKEFKDSKTIIKRNDENLKIIKNFYDNGIISKDIIDLFIKNILIIQKINTKNDK</sequence>
<feature type="transmembrane region" description="Helical" evidence="1">
    <location>
        <begin position="34"/>
        <end position="58"/>
    </location>
</feature>
<accession>A0ABY5TTR0</accession>
<keyword evidence="1" id="KW-0812">Transmembrane</keyword>
<protein>
    <submittedName>
        <fullName evidence="2">Uncharacterized protein</fullName>
    </submittedName>
</protein>
<dbReference type="RefSeq" id="WP_027123377.1">
    <property type="nucleotide sequence ID" value="NZ_CP103423.1"/>
</dbReference>
<keyword evidence="1" id="KW-1133">Transmembrane helix</keyword>
<evidence type="ECO:0000313" key="2">
    <source>
        <dbReference type="EMBL" id="UWD33975.1"/>
    </source>
</evidence>
<reference evidence="2" key="1">
    <citation type="submission" date="2022-08" db="EMBL/GenBank/DDBJ databases">
        <title>Complete genome sequence of Mycoplasma molare type strain H 542.</title>
        <authorList>
            <person name="Spergser J."/>
        </authorList>
    </citation>
    <scope>NUCLEOTIDE SEQUENCE</scope>
    <source>
        <strain evidence="2">H 542</strain>
    </source>
</reference>
<name>A0ABY5TTR0_9BACT</name>
<organism evidence="2 3">
    <name type="scientific">Mesomycoplasma molare</name>
    <dbReference type="NCBI Taxonomy" id="171288"/>
    <lineage>
        <taxon>Bacteria</taxon>
        <taxon>Bacillati</taxon>
        <taxon>Mycoplasmatota</taxon>
        <taxon>Mycoplasmoidales</taxon>
        <taxon>Metamycoplasmataceae</taxon>
        <taxon>Mesomycoplasma</taxon>
    </lineage>
</organism>
<dbReference type="EMBL" id="CP103423">
    <property type="protein sequence ID" value="UWD33975.1"/>
    <property type="molecule type" value="Genomic_DNA"/>
</dbReference>
<dbReference type="Proteomes" id="UP001058364">
    <property type="component" value="Chromosome"/>
</dbReference>